<evidence type="ECO:0000313" key="2">
    <source>
        <dbReference type="EMBL" id="SEH91705.1"/>
    </source>
</evidence>
<evidence type="ECO:0000313" key="3">
    <source>
        <dbReference type="Proteomes" id="UP000199371"/>
    </source>
</evidence>
<dbReference type="Pfam" id="PF04287">
    <property type="entry name" value="DUF446"/>
    <property type="match status" value="1"/>
</dbReference>
<dbReference type="PIRSF" id="PIRSF006257">
    <property type="entry name" value="UCP006257"/>
    <property type="match status" value="1"/>
</dbReference>
<organism evidence="2 3">
    <name type="scientific">Rheinheimera pacifica</name>
    <dbReference type="NCBI Taxonomy" id="173990"/>
    <lineage>
        <taxon>Bacteria</taxon>
        <taxon>Pseudomonadati</taxon>
        <taxon>Pseudomonadota</taxon>
        <taxon>Gammaproteobacteria</taxon>
        <taxon>Chromatiales</taxon>
        <taxon>Chromatiaceae</taxon>
        <taxon>Rheinheimera</taxon>
    </lineage>
</organism>
<dbReference type="InterPro" id="IPR023376">
    <property type="entry name" value="YqcC-like_dom"/>
</dbReference>
<dbReference type="AlphaFoldDB" id="A0A1H6M2W5"/>
<dbReference type="Gene3D" id="1.20.1440.40">
    <property type="entry name" value="YqcC-like"/>
    <property type="match status" value="1"/>
</dbReference>
<dbReference type="EMBL" id="FNXF01000007">
    <property type="protein sequence ID" value="SEH91705.1"/>
    <property type="molecule type" value="Genomic_DNA"/>
</dbReference>
<dbReference type="GO" id="GO:0044010">
    <property type="term" value="P:single-species biofilm formation"/>
    <property type="evidence" value="ECO:0007669"/>
    <property type="project" value="TreeGrafter"/>
</dbReference>
<dbReference type="InterPro" id="IPR036814">
    <property type="entry name" value="YqcC-like_sf"/>
</dbReference>
<keyword evidence="3" id="KW-1185">Reference proteome</keyword>
<gene>
    <name evidence="2" type="ORF">SAMN05660691_02130</name>
</gene>
<accession>A0A1H6M2W5</accession>
<dbReference type="Proteomes" id="UP000199371">
    <property type="component" value="Unassembled WGS sequence"/>
</dbReference>
<protein>
    <submittedName>
        <fullName evidence="2">Uncharacterized conserved protein YqcC, DUF446 family</fullName>
    </submittedName>
</protein>
<feature type="domain" description="YqcC-like" evidence="1">
    <location>
        <begin position="5"/>
        <end position="100"/>
    </location>
</feature>
<dbReference type="SUPFAM" id="SSF158452">
    <property type="entry name" value="YqcC-like"/>
    <property type="match status" value="1"/>
</dbReference>
<dbReference type="RefSeq" id="WP_092793335.1">
    <property type="nucleotide sequence ID" value="NZ_FNXF01000007.1"/>
</dbReference>
<sequence length="106" mass="11763">MSDVVKTLLVELETELKQQQLWSTIPPQPAAMASTVPFCYDTMALEQWLQFIFLPRMQALLDARLALPNKISVLPVATEAFKAHGVRVAPLLSIIARIDSTLSGEK</sequence>
<name>A0A1H6M2W5_9GAMM</name>
<dbReference type="PANTHER" id="PTHR39586">
    <property type="entry name" value="CYTOPLASMIC PROTEIN-RELATED"/>
    <property type="match status" value="1"/>
</dbReference>
<dbReference type="PANTHER" id="PTHR39586:SF1">
    <property type="entry name" value="CYTOPLASMIC PROTEIN"/>
    <property type="match status" value="1"/>
</dbReference>
<evidence type="ECO:0000259" key="1">
    <source>
        <dbReference type="Pfam" id="PF04287"/>
    </source>
</evidence>
<reference evidence="3" key="1">
    <citation type="submission" date="2016-10" db="EMBL/GenBank/DDBJ databases">
        <authorList>
            <person name="Varghese N."/>
            <person name="Submissions S."/>
        </authorList>
    </citation>
    <scope>NUCLEOTIDE SEQUENCE [LARGE SCALE GENOMIC DNA]</scope>
    <source>
        <strain evidence="3">DSM 17616</strain>
    </source>
</reference>
<dbReference type="InterPro" id="IPR007384">
    <property type="entry name" value="UCP006257"/>
</dbReference>
<proteinExistence type="predicted"/>
<dbReference type="OrthoDB" id="8794567at2"/>
<dbReference type="STRING" id="173990.SAMN05660691_02130"/>